<proteinExistence type="predicted"/>
<sequence length="75" mass="8606">MLLICKMVYLGNLKSLAIVLILGFFWRVTGVLFFHFLICQEGRNRGEVRASFGTHFLSFSTLHSPDKVFNNPIFP</sequence>
<reference evidence="2 3" key="1">
    <citation type="submission" date="2024-01" db="EMBL/GenBank/DDBJ databases">
        <title>The genomes of 5 underutilized Papilionoideae crops provide insights into root nodulation and disease resistanc.</title>
        <authorList>
            <person name="Yuan L."/>
        </authorList>
    </citation>
    <scope>NUCLEOTIDE SEQUENCE [LARGE SCALE GENOMIC DNA]</scope>
    <source>
        <strain evidence="2">ZHUSHIDOU_FW_LH</strain>
        <tissue evidence="2">Leaf</tissue>
    </source>
</reference>
<evidence type="ECO:0000313" key="3">
    <source>
        <dbReference type="Proteomes" id="UP001372338"/>
    </source>
</evidence>
<keyword evidence="1" id="KW-1133">Transmembrane helix</keyword>
<feature type="transmembrane region" description="Helical" evidence="1">
    <location>
        <begin position="16"/>
        <end position="39"/>
    </location>
</feature>
<comment type="caution">
    <text evidence="2">The sequence shown here is derived from an EMBL/GenBank/DDBJ whole genome shotgun (WGS) entry which is preliminary data.</text>
</comment>
<organism evidence="2 3">
    <name type="scientific">Crotalaria pallida</name>
    <name type="common">Smooth rattlebox</name>
    <name type="synonym">Crotalaria striata</name>
    <dbReference type="NCBI Taxonomy" id="3830"/>
    <lineage>
        <taxon>Eukaryota</taxon>
        <taxon>Viridiplantae</taxon>
        <taxon>Streptophyta</taxon>
        <taxon>Embryophyta</taxon>
        <taxon>Tracheophyta</taxon>
        <taxon>Spermatophyta</taxon>
        <taxon>Magnoliopsida</taxon>
        <taxon>eudicotyledons</taxon>
        <taxon>Gunneridae</taxon>
        <taxon>Pentapetalae</taxon>
        <taxon>rosids</taxon>
        <taxon>fabids</taxon>
        <taxon>Fabales</taxon>
        <taxon>Fabaceae</taxon>
        <taxon>Papilionoideae</taxon>
        <taxon>50 kb inversion clade</taxon>
        <taxon>genistoids sensu lato</taxon>
        <taxon>core genistoids</taxon>
        <taxon>Crotalarieae</taxon>
        <taxon>Crotalaria</taxon>
    </lineage>
</organism>
<gene>
    <name evidence="2" type="ORF">RIF29_17420</name>
</gene>
<keyword evidence="1" id="KW-0812">Transmembrane</keyword>
<dbReference type="Proteomes" id="UP001372338">
    <property type="component" value="Unassembled WGS sequence"/>
</dbReference>
<name>A0AAN9FH27_CROPI</name>
<dbReference type="AlphaFoldDB" id="A0AAN9FH27"/>
<dbReference type="EMBL" id="JAYWIO010000003">
    <property type="protein sequence ID" value="KAK7276282.1"/>
    <property type="molecule type" value="Genomic_DNA"/>
</dbReference>
<keyword evidence="1" id="KW-0472">Membrane</keyword>
<keyword evidence="3" id="KW-1185">Reference proteome</keyword>
<accession>A0AAN9FH27</accession>
<evidence type="ECO:0000313" key="2">
    <source>
        <dbReference type="EMBL" id="KAK7276282.1"/>
    </source>
</evidence>
<evidence type="ECO:0000256" key="1">
    <source>
        <dbReference type="SAM" id="Phobius"/>
    </source>
</evidence>
<protein>
    <submittedName>
        <fullName evidence="2">Uncharacterized protein</fullName>
    </submittedName>
</protein>